<feature type="domain" description="Heme NO-binding" evidence="1">
    <location>
        <begin position="2"/>
        <end position="160"/>
    </location>
</feature>
<organism evidence="2 3">
    <name type="scientific">Novosphingobium cyanobacteriorum</name>
    <dbReference type="NCBI Taxonomy" id="3024215"/>
    <lineage>
        <taxon>Bacteria</taxon>
        <taxon>Pseudomonadati</taxon>
        <taxon>Pseudomonadota</taxon>
        <taxon>Alphaproteobacteria</taxon>
        <taxon>Sphingomonadales</taxon>
        <taxon>Sphingomonadaceae</taxon>
        <taxon>Novosphingobium</taxon>
    </lineage>
</organism>
<evidence type="ECO:0000313" key="2">
    <source>
        <dbReference type="EMBL" id="MDF8333855.1"/>
    </source>
</evidence>
<name>A0ABT6CL94_9SPHN</name>
<reference evidence="2 3" key="1">
    <citation type="submission" date="2023-03" db="EMBL/GenBank/DDBJ databases">
        <title>Novosphingobium cyanobacteriorum sp. nov., isolated from a eutrophic reservoir during the Microcystis bloom period.</title>
        <authorList>
            <person name="Kang M."/>
            <person name="Le V."/>
            <person name="Ko S.-R."/>
            <person name="Lee S.-A."/>
            <person name="Ahn C.-Y."/>
        </authorList>
    </citation>
    <scope>NUCLEOTIDE SEQUENCE [LARGE SCALE GENOMIC DNA]</scope>
    <source>
        <strain evidence="2 3">HBC54</strain>
    </source>
</reference>
<gene>
    <name evidence="2" type="ORF">POM99_11635</name>
</gene>
<dbReference type="InterPro" id="IPR011644">
    <property type="entry name" value="Heme_NO-bd"/>
</dbReference>
<sequence length="179" mass="19704">MKGVIFNLLEEAVIREHGLSAWTGLLGMTGLEGAWSSLGSYPDAEIIALVDAASVALGVPPQQVLQWFGRSAIPLLAKRYEAFFTPHASARHFLLGVNQIIHPEVRKLYAGSACPRFHFHDLDDGRLCVAYRSPRKLCHLAHGFIAGAADHYGETIEIDHLSCMLDGLPTCRIALQWMN</sequence>
<dbReference type="Pfam" id="PF07700">
    <property type="entry name" value="HNOB"/>
    <property type="match status" value="1"/>
</dbReference>
<dbReference type="InterPro" id="IPR024096">
    <property type="entry name" value="NO_sig/Golgi_transp_ligand-bd"/>
</dbReference>
<proteinExistence type="predicted"/>
<dbReference type="EMBL" id="JAROCY010000010">
    <property type="protein sequence ID" value="MDF8333855.1"/>
    <property type="molecule type" value="Genomic_DNA"/>
</dbReference>
<dbReference type="SUPFAM" id="SSF111126">
    <property type="entry name" value="Ligand-binding domain in the NO signalling and Golgi transport"/>
    <property type="match status" value="1"/>
</dbReference>
<evidence type="ECO:0000313" key="3">
    <source>
        <dbReference type="Proteomes" id="UP001222770"/>
    </source>
</evidence>
<accession>A0ABT6CL94</accession>
<protein>
    <submittedName>
        <fullName evidence="2">Heme NO-binding domain-containing protein</fullName>
    </submittedName>
</protein>
<dbReference type="Gene3D" id="3.90.1520.10">
    <property type="entry name" value="H-NOX domain"/>
    <property type="match status" value="1"/>
</dbReference>
<comment type="caution">
    <text evidence="2">The sequence shown here is derived from an EMBL/GenBank/DDBJ whole genome shotgun (WGS) entry which is preliminary data.</text>
</comment>
<dbReference type="InterPro" id="IPR038158">
    <property type="entry name" value="H-NOX_domain_sf"/>
</dbReference>
<dbReference type="RefSeq" id="WP_277277954.1">
    <property type="nucleotide sequence ID" value="NZ_JAROCY010000010.1"/>
</dbReference>
<dbReference type="Proteomes" id="UP001222770">
    <property type="component" value="Unassembled WGS sequence"/>
</dbReference>
<keyword evidence="3" id="KW-1185">Reference proteome</keyword>
<evidence type="ECO:0000259" key="1">
    <source>
        <dbReference type="Pfam" id="PF07700"/>
    </source>
</evidence>